<dbReference type="Proteomes" id="UP000193710">
    <property type="component" value="Unassembled WGS sequence"/>
</dbReference>
<dbReference type="RefSeq" id="WP_036465154.1">
    <property type="nucleotide sequence ID" value="NZ_HG964446.1"/>
</dbReference>
<evidence type="ECO:0000313" key="3">
    <source>
        <dbReference type="Proteomes" id="UP000193710"/>
    </source>
</evidence>
<dbReference type="InterPro" id="IPR059206">
    <property type="entry name" value="Sll1717-like"/>
</dbReference>
<dbReference type="SUPFAM" id="SSF52540">
    <property type="entry name" value="P-loop containing nucleoside triphosphate hydrolases"/>
    <property type="match status" value="1"/>
</dbReference>
<dbReference type="Gene3D" id="3.40.50.300">
    <property type="entry name" value="P-loop containing nucleotide triphosphate hydrolases"/>
    <property type="match status" value="1"/>
</dbReference>
<organism evidence="1">
    <name type="scientific">Mycobacterium triplex</name>
    <dbReference type="NCBI Taxonomy" id="47839"/>
    <lineage>
        <taxon>Bacteria</taxon>
        <taxon>Bacillati</taxon>
        <taxon>Actinomycetota</taxon>
        <taxon>Actinomycetes</taxon>
        <taxon>Mycobacteriales</taxon>
        <taxon>Mycobacteriaceae</taxon>
        <taxon>Mycobacterium</taxon>
        <taxon>Mycobacterium simiae complex</taxon>
    </lineage>
</organism>
<evidence type="ECO:0000313" key="2">
    <source>
        <dbReference type="EMBL" id="ORX05401.1"/>
    </source>
</evidence>
<proteinExistence type="predicted"/>
<sequence length="497" mass="56814">MRLSHVSLGAPAAERDIEKGLEEYFVESEAYRRVADRTKTIIIGNRGAGKSAIFQILAKKAKSQATIVIDLAPEDYSYELLQELMASEREGSWAKHGAYSVAWKYLIYVSVMKSIATNTSGVTKKSSLGAITRYIRDNHSGGQPSKLSSLISYLKRIEGVKIGKYEAALQTRELEKLYKLEEINNLLPALKEVLASKRVIVFVDELDRGWDASEDAQAFVAGLFQACLSINQLSTNLTVYMSLRQELYENIPALYEDAQKYRDLIEYIRWDEDGLRKLICARLRYSLVRRYPKNYWNPLPSDDFLWAQFFTDVLNYRQSKSFNYLVDRTLYRPREIIQFCSQVTDAAREAGQELPLGYGLISIAEPIYSEDRAKDIAAEFRLQYPDLLKVFEAFRGLPHTLDRETLEELCMELILQDRSASDSLRWLNEMEPHALIDVLWRIGFLRAQAVGGIKGHVRSGSTYLGAYQVATLNLSPIKRFQVHPMFRTYLGTREAKG</sequence>
<dbReference type="EMBL" id="LQPY01000014">
    <property type="protein sequence ID" value="ORX05401.1"/>
    <property type="molecule type" value="Genomic_DNA"/>
</dbReference>
<gene>
    <name evidence="2" type="ORF">AWC29_11170</name>
    <name evidence="1" type="ORF">BN973_00032</name>
</gene>
<dbReference type="InterPro" id="IPR027417">
    <property type="entry name" value="P-loop_NTPase"/>
</dbReference>
<dbReference type="OrthoDB" id="9179688at2"/>
<evidence type="ECO:0000313" key="1">
    <source>
        <dbReference type="EMBL" id="CDO85701.1"/>
    </source>
</evidence>
<dbReference type="EMBL" id="HG964446">
    <property type="protein sequence ID" value="CDO85701.1"/>
    <property type="molecule type" value="Genomic_DNA"/>
</dbReference>
<dbReference type="STRING" id="47839.BN973_00032"/>
<name>A0A024JQ40_9MYCO</name>
<accession>A0A024JQ40</accession>
<dbReference type="AlphaFoldDB" id="A0A024JQ40"/>
<dbReference type="Proteomes" id="UP000028880">
    <property type="component" value="Unassembled WGS sequence"/>
</dbReference>
<dbReference type="HOGENOM" id="CLU_035897_1_0_11"/>
<protein>
    <submittedName>
        <fullName evidence="1">Uncharacterized protein</fullName>
    </submittedName>
</protein>
<keyword evidence="3" id="KW-1185">Reference proteome</keyword>
<reference evidence="1" key="1">
    <citation type="journal article" date="2014" name="Genome Announc.">
        <title>Draft Genome Sequence of Mycobacterium triplex DSM 44626.</title>
        <authorList>
            <person name="Sassi M."/>
            <person name="Croce O."/>
            <person name="Robert C."/>
            <person name="Raoult D."/>
            <person name="Drancourt M."/>
        </authorList>
    </citation>
    <scope>NUCLEOTIDE SEQUENCE [LARGE SCALE GENOMIC DNA]</scope>
    <source>
        <strain evidence="1">DSM 44626</strain>
    </source>
</reference>
<dbReference type="NCBIfam" id="NF047389">
    <property type="entry name" value="ATPase_Sll1717"/>
    <property type="match status" value="1"/>
</dbReference>
<reference evidence="1" key="2">
    <citation type="submission" date="2014-04" db="EMBL/GenBank/DDBJ databases">
        <authorList>
            <person name="Urmite Genomes U."/>
        </authorList>
    </citation>
    <scope>NUCLEOTIDE SEQUENCE</scope>
    <source>
        <strain evidence="1">DSM 44626</strain>
    </source>
</reference>
<reference evidence="2 3" key="3">
    <citation type="submission" date="2016-01" db="EMBL/GenBank/DDBJ databases">
        <title>The new phylogeny of the genus Mycobacterium.</title>
        <authorList>
            <person name="Tarcisio F."/>
            <person name="Conor M."/>
            <person name="Antonella G."/>
            <person name="Elisabetta G."/>
            <person name="Giulia F.S."/>
            <person name="Sara T."/>
            <person name="Anna F."/>
            <person name="Clotilde B."/>
            <person name="Roberto B."/>
            <person name="Veronica D.S."/>
            <person name="Fabio R."/>
            <person name="Monica P."/>
            <person name="Olivier J."/>
            <person name="Enrico T."/>
            <person name="Nicola S."/>
        </authorList>
    </citation>
    <scope>NUCLEOTIDE SEQUENCE [LARGE SCALE GENOMIC DNA]</scope>
    <source>
        <strain evidence="2 3">DSM 44626</strain>
    </source>
</reference>